<protein>
    <submittedName>
        <fullName evidence="7">Histidinol-phosphatase</fullName>
    </submittedName>
</protein>
<accession>A0A368ENS6</accession>
<name>A0A368ENS6_9PROT</name>
<dbReference type="CDD" id="cd01641">
    <property type="entry name" value="Bacterial_IMPase_like_1"/>
    <property type="match status" value="1"/>
</dbReference>
<dbReference type="InterPro" id="IPR000760">
    <property type="entry name" value="Inositol_monophosphatase-like"/>
</dbReference>
<evidence type="ECO:0000313" key="7">
    <source>
        <dbReference type="EMBL" id="RCL85161.1"/>
    </source>
</evidence>
<keyword evidence="3 6" id="KW-0479">Metal-binding</keyword>
<evidence type="ECO:0000313" key="8">
    <source>
        <dbReference type="Proteomes" id="UP000252289"/>
    </source>
</evidence>
<gene>
    <name evidence="7" type="ORF">DBW64_01700</name>
</gene>
<dbReference type="GO" id="GO:0016791">
    <property type="term" value="F:phosphatase activity"/>
    <property type="evidence" value="ECO:0007669"/>
    <property type="project" value="UniProtKB-ARBA"/>
</dbReference>
<dbReference type="PANTHER" id="PTHR43200:SF6">
    <property type="entry name" value="3'(2'),5'-BISPHOSPHATE NUCLEOTIDASE"/>
    <property type="match status" value="1"/>
</dbReference>
<dbReference type="AlphaFoldDB" id="A0A368ENS6"/>
<dbReference type="Gene3D" id="3.40.190.80">
    <property type="match status" value="1"/>
</dbReference>
<evidence type="ECO:0000256" key="3">
    <source>
        <dbReference type="ARBA" id="ARBA00022723"/>
    </source>
</evidence>
<dbReference type="Gene3D" id="3.30.540.10">
    <property type="entry name" value="Fructose-1,6-Bisphosphatase, subunit A, domain 1"/>
    <property type="match status" value="1"/>
</dbReference>
<dbReference type="PANTHER" id="PTHR43200">
    <property type="entry name" value="PHOSPHATASE"/>
    <property type="match status" value="1"/>
</dbReference>
<keyword evidence="4" id="KW-0378">Hydrolase</keyword>
<dbReference type="PRINTS" id="PR00377">
    <property type="entry name" value="IMPHPHTASES"/>
</dbReference>
<proteinExistence type="inferred from homology"/>
<dbReference type="PROSITE" id="PS00629">
    <property type="entry name" value="IMP_1"/>
    <property type="match status" value="1"/>
</dbReference>
<dbReference type="InterPro" id="IPR051090">
    <property type="entry name" value="Inositol_monoP_superfamily"/>
</dbReference>
<feature type="binding site" evidence="6">
    <location>
        <position position="230"/>
    </location>
    <ligand>
        <name>Mg(2+)</name>
        <dbReference type="ChEBI" id="CHEBI:18420"/>
        <label>1</label>
        <note>catalytic</note>
    </ligand>
</feature>
<sequence length="277" mass="30240">MMTELSSEINKASAFVFANELADAAAEITIPLFRQPLDISSKLQDGFDPVTKADKDTEQKLRSMIEARYPDHAILGEEFGFKVGTGYQWTIDPIDGTRAYISGMPSWGTLIALSKITEDGSLTSLMGLADQPYIKERYFGWMSDDTSEASLTSERKDKKTLVTRSCQALEAAVLATTDSNLFINTPTESLWLNISSQTRLNRYGGDWYNYMLLAGGHIDVVIEQGLQAYDIQALIPIISAAGGQVSDWQGNTPIEGGEVLACGDANLHAQIIGLINA</sequence>
<organism evidence="7 8">
    <name type="scientific">PS1 clade bacterium</name>
    <dbReference type="NCBI Taxonomy" id="2175152"/>
    <lineage>
        <taxon>Bacteria</taxon>
        <taxon>Pseudomonadati</taxon>
        <taxon>Pseudomonadota</taxon>
        <taxon>Alphaproteobacteria</taxon>
        <taxon>PS1 clade</taxon>
    </lineage>
</organism>
<evidence type="ECO:0000256" key="6">
    <source>
        <dbReference type="PIRSR" id="PIRSR600760-2"/>
    </source>
</evidence>
<dbReference type="EMBL" id="QOQK01000004">
    <property type="protein sequence ID" value="RCL85161.1"/>
    <property type="molecule type" value="Genomic_DNA"/>
</dbReference>
<feature type="binding site" evidence="6">
    <location>
        <position position="94"/>
    </location>
    <ligand>
        <name>Mg(2+)</name>
        <dbReference type="ChEBI" id="CHEBI:18420"/>
        <label>1</label>
        <note>catalytic</note>
    </ligand>
</feature>
<dbReference type="Proteomes" id="UP000252289">
    <property type="component" value="Unassembled WGS sequence"/>
</dbReference>
<dbReference type="InterPro" id="IPR020583">
    <property type="entry name" value="Inositol_monoP_metal-BS"/>
</dbReference>
<feature type="binding site" evidence="6">
    <location>
        <position position="95"/>
    </location>
    <ligand>
        <name>Mg(2+)</name>
        <dbReference type="ChEBI" id="CHEBI:18420"/>
        <label>1</label>
        <note>catalytic</note>
    </ligand>
</feature>
<dbReference type="GO" id="GO:0046872">
    <property type="term" value="F:metal ion binding"/>
    <property type="evidence" value="ECO:0007669"/>
    <property type="project" value="UniProtKB-KW"/>
</dbReference>
<evidence type="ECO:0000256" key="5">
    <source>
        <dbReference type="ARBA" id="ARBA00022842"/>
    </source>
</evidence>
<comment type="similarity">
    <text evidence="2">Belongs to the inositol monophosphatase superfamily.</text>
</comment>
<feature type="binding site" evidence="6">
    <location>
        <position position="92"/>
    </location>
    <ligand>
        <name>Mg(2+)</name>
        <dbReference type="ChEBI" id="CHEBI:18420"/>
        <label>1</label>
        <note>catalytic</note>
    </ligand>
</feature>
<evidence type="ECO:0000256" key="1">
    <source>
        <dbReference type="ARBA" id="ARBA00001946"/>
    </source>
</evidence>
<comment type="caution">
    <text evidence="7">The sequence shown here is derived from an EMBL/GenBank/DDBJ whole genome shotgun (WGS) entry which is preliminary data.</text>
</comment>
<keyword evidence="5 6" id="KW-0460">Magnesium</keyword>
<evidence type="ECO:0000256" key="4">
    <source>
        <dbReference type="ARBA" id="ARBA00022801"/>
    </source>
</evidence>
<dbReference type="Pfam" id="PF00459">
    <property type="entry name" value="Inositol_P"/>
    <property type="match status" value="1"/>
</dbReference>
<dbReference type="GO" id="GO:0000105">
    <property type="term" value="P:L-histidine biosynthetic process"/>
    <property type="evidence" value="ECO:0007669"/>
    <property type="project" value="TreeGrafter"/>
</dbReference>
<reference evidence="7 8" key="1">
    <citation type="journal article" date="2018" name="Microbiome">
        <title>Fine metagenomic profile of the Mediterranean stratified and mixed water columns revealed by assembly and recruitment.</title>
        <authorList>
            <person name="Haro-Moreno J.M."/>
            <person name="Lopez-Perez M."/>
            <person name="De La Torre J.R."/>
            <person name="Picazo A."/>
            <person name="Camacho A."/>
            <person name="Rodriguez-Valera F."/>
        </authorList>
    </citation>
    <scope>NUCLEOTIDE SEQUENCE [LARGE SCALE GENOMIC DNA]</scope>
    <source>
        <strain evidence="7">MED-G50</strain>
    </source>
</reference>
<feature type="binding site" evidence="6">
    <location>
        <position position="77"/>
    </location>
    <ligand>
        <name>Mg(2+)</name>
        <dbReference type="ChEBI" id="CHEBI:18420"/>
        <label>1</label>
        <note>catalytic</note>
    </ligand>
</feature>
<dbReference type="SUPFAM" id="SSF56655">
    <property type="entry name" value="Carbohydrate phosphatase"/>
    <property type="match status" value="1"/>
</dbReference>
<evidence type="ECO:0000256" key="2">
    <source>
        <dbReference type="ARBA" id="ARBA00009759"/>
    </source>
</evidence>
<comment type="cofactor">
    <cofactor evidence="1 6">
        <name>Mg(2+)</name>
        <dbReference type="ChEBI" id="CHEBI:18420"/>
    </cofactor>
</comment>